<gene>
    <name evidence="1" type="ORF">OKIOD_LOCUS11379</name>
</gene>
<reference evidence="1 2" key="1">
    <citation type="submission" date="2021-04" db="EMBL/GenBank/DDBJ databases">
        <authorList>
            <person name="Bliznina A."/>
        </authorList>
    </citation>
    <scope>NUCLEOTIDE SEQUENCE [LARGE SCALE GENOMIC DNA]</scope>
</reference>
<keyword evidence="2" id="KW-1185">Reference proteome</keyword>
<name>A0ABN7SVI7_OIKDI</name>
<sequence>MFNPENLLALSTSGGRRNPITVVVISSDLRPVYFREEVALNSDDFEKMKVDLCNIFDHKLVVGEDINSHFSRLGIPSNICEVLDSRSLPIPMGYQPTPLRYRNPMENAIRAMQLFTNYAQMRQGGLMHAK</sequence>
<organism evidence="1 2">
    <name type="scientific">Oikopleura dioica</name>
    <name type="common">Tunicate</name>
    <dbReference type="NCBI Taxonomy" id="34765"/>
    <lineage>
        <taxon>Eukaryota</taxon>
        <taxon>Metazoa</taxon>
        <taxon>Chordata</taxon>
        <taxon>Tunicata</taxon>
        <taxon>Appendicularia</taxon>
        <taxon>Copelata</taxon>
        <taxon>Oikopleuridae</taxon>
        <taxon>Oikopleura</taxon>
    </lineage>
</organism>
<evidence type="ECO:0000313" key="2">
    <source>
        <dbReference type="Proteomes" id="UP001158576"/>
    </source>
</evidence>
<evidence type="ECO:0000313" key="1">
    <source>
        <dbReference type="EMBL" id="CAG5105967.1"/>
    </source>
</evidence>
<proteinExistence type="predicted"/>
<dbReference type="EMBL" id="OU015566">
    <property type="protein sequence ID" value="CAG5105967.1"/>
    <property type="molecule type" value="Genomic_DNA"/>
</dbReference>
<protein>
    <submittedName>
        <fullName evidence="1">Oidioi.mRNA.OKI2018_I69.chr1.g2614.t1.cds</fullName>
    </submittedName>
</protein>
<dbReference type="Proteomes" id="UP001158576">
    <property type="component" value="Chromosome 1"/>
</dbReference>
<accession>A0ABN7SVI7</accession>